<name>A0A0A8H193_9BACT</name>
<evidence type="ECO:0000313" key="3">
    <source>
        <dbReference type="Proteomes" id="UP000031163"/>
    </source>
</evidence>
<dbReference type="AlphaFoldDB" id="A0A0A8H193"/>
<dbReference type="RefSeq" id="WP_039650132.1">
    <property type="nucleotide sequence ID" value="NZ_CP007770.1"/>
</dbReference>
<dbReference type="Proteomes" id="UP000031163">
    <property type="component" value="Chromosome"/>
</dbReference>
<protein>
    <submittedName>
        <fullName evidence="2">Phage terminase-like protein, small subunit</fullName>
    </submittedName>
</protein>
<feature type="compositionally biased region" description="Basic and acidic residues" evidence="1">
    <location>
        <begin position="192"/>
        <end position="211"/>
    </location>
</feature>
<dbReference type="Pfam" id="PF05119">
    <property type="entry name" value="Terminase_4"/>
    <property type="match status" value="1"/>
</dbReference>
<proteinExistence type="predicted"/>
<feature type="region of interest" description="Disordered" evidence="1">
    <location>
        <begin position="189"/>
        <end position="211"/>
    </location>
</feature>
<dbReference type="KEGG" id="cis:CINS_0852"/>
<accession>A0A0A8H193</accession>
<dbReference type="GeneID" id="74431647"/>
<dbReference type="STRING" id="1031564.CINS_0852"/>
<gene>
    <name evidence="2" type="ORF">CINS_0852</name>
</gene>
<reference evidence="2 3" key="1">
    <citation type="journal article" date="2014" name="Genome Biol. Evol.">
        <title>Comparative Genomics of the Campylobacter lari Group.</title>
        <authorList>
            <person name="Miller W.G."/>
            <person name="Yee E."/>
            <person name="Chapman M.H."/>
            <person name="Smith T.P."/>
            <person name="Bono J.L."/>
            <person name="Huynh S."/>
            <person name="Parker C.T."/>
            <person name="Vandamme P."/>
            <person name="Luong K."/>
            <person name="Korlach J."/>
        </authorList>
    </citation>
    <scope>NUCLEOTIDE SEQUENCE [LARGE SCALE GENOMIC DNA]</scope>
    <source>
        <strain evidence="2 3">NCTC 12927</strain>
    </source>
</reference>
<dbReference type="EMBL" id="CP007770">
    <property type="protein sequence ID" value="AJC87816.1"/>
    <property type="molecule type" value="Genomic_DNA"/>
</dbReference>
<evidence type="ECO:0000313" key="2">
    <source>
        <dbReference type="EMBL" id="AJC87816.1"/>
    </source>
</evidence>
<evidence type="ECO:0000256" key="1">
    <source>
        <dbReference type="SAM" id="MobiDB-lite"/>
    </source>
</evidence>
<sequence>MQKEFLSCDEVLQILNINSKEYLSRYLKKNGVKVLRGKAKPYPKEEILKLAKKRQDDNHHNSKQNEIALFIDESIIKEKPKNKQMVKDEEISKSSLNFQAIEQELAQKVKNDLINLGIYDDLEDDIIKVYAKNLILLECSSKEVEKKGFCTTSDKGTQIITPELVAFNSLTKNVVGLAKILGIGAPSRTRVNPKEQKESSPFDVLLGKEDE</sequence>
<dbReference type="HOGENOM" id="CLU_1303018_0_0_7"/>
<dbReference type="InterPro" id="IPR006448">
    <property type="entry name" value="Phage_term_ssu_P27"/>
</dbReference>
<organism evidence="2 3">
    <name type="scientific">Campylobacter insulaenigrae NCTC 12927</name>
    <dbReference type="NCBI Taxonomy" id="1031564"/>
    <lineage>
        <taxon>Bacteria</taxon>
        <taxon>Pseudomonadati</taxon>
        <taxon>Campylobacterota</taxon>
        <taxon>Epsilonproteobacteria</taxon>
        <taxon>Campylobacterales</taxon>
        <taxon>Campylobacteraceae</taxon>
        <taxon>Campylobacter</taxon>
    </lineage>
</organism>